<dbReference type="eggNOG" id="COG2252">
    <property type="taxonomic scope" value="Bacteria"/>
</dbReference>
<evidence type="ECO:0000313" key="11">
    <source>
        <dbReference type="Proteomes" id="UP000006852"/>
    </source>
</evidence>
<comment type="subcellular location">
    <subcellularLocation>
        <location evidence="1 8">Cell membrane</location>
        <topology evidence="1 8">Multi-pass membrane protein</topology>
    </subcellularLocation>
</comment>
<evidence type="ECO:0000256" key="4">
    <source>
        <dbReference type="ARBA" id="ARBA00022475"/>
    </source>
</evidence>
<comment type="similarity">
    <text evidence="2 8">Belongs to the nucleobase:cation symporter-2 (NCS2) (TC 2.A.40) family. Azg-like subfamily.</text>
</comment>
<reference evidence="10 11" key="1">
    <citation type="journal article" date="2011" name="Stand. Genomic Sci.">
        <title>Complete genome sequence of Treponema succinifaciens type strain (6091).</title>
        <authorList>
            <person name="Han C."/>
            <person name="Gronow S."/>
            <person name="Teshima H."/>
            <person name="Lapidus A."/>
            <person name="Nolan M."/>
            <person name="Lucas S."/>
            <person name="Hammon N."/>
            <person name="Deshpande S."/>
            <person name="Cheng J.F."/>
            <person name="Zeytun A."/>
            <person name="Tapia R."/>
            <person name="Goodwin L."/>
            <person name="Pitluck S."/>
            <person name="Liolios K."/>
            <person name="Pagani I."/>
            <person name="Ivanova N."/>
            <person name="Mavromatis K."/>
            <person name="Mikhailova N."/>
            <person name="Huntemann M."/>
            <person name="Pati A."/>
            <person name="Chen A."/>
            <person name="Palaniappan K."/>
            <person name="Land M."/>
            <person name="Hauser L."/>
            <person name="Brambilla E.M."/>
            <person name="Rohde M."/>
            <person name="Goker M."/>
            <person name="Woyke T."/>
            <person name="Bristow J."/>
            <person name="Eisen J.A."/>
            <person name="Markowitz V."/>
            <person name="Hugenholtz P."/>
            <person name="Kyrpides N.C."/>
            <person name="Klenk H.P."/>
            <person name="Detter J.C."/>
        </authorList>
    </citation>
    <scope>NUCLEOTIDE SEQUENCE [LARGE SCALE GENOMIC DNA]</scope>
    <source>
        <strain evidence="11">ATCC 33096 / DSM 2489 / 6091</strain>
    </source>
</reference>
<evidence type="ECO:0000256" key="7">
    <source>
        <dbReference type="ARBA" id="ARBA00023136"/>
    </source>
</evidence>
<dbReference type="InterPro" id="IPR006043">
    <property type="entry name" value="NCS2"/>
</dbReference>
<keyword evidence="7 8" id="KW-0472">Membrane</keyword>
<dbReference type="InterPro" id="IPR045018">
    <property type="entry name" value="Azg-like"/>
</dbReference>
<accession>F2NSP5</accession>
<keyword evidence="11" id="KW-1185">Reference proteome</keyword>
<evidence type="ECO:0000256" key="3">
    <source>
        <dbReference type="ARBA" id="ARBA00022448"/>
    </source>
</evidence>
<feature type="transmembrane region" description="Helical" evidence="9">
    <location>
        <begin position="235"/>
        <end position="253"/>
    </location>
</feature>
<gene>
    <name evidence="10" type="ordered locus">Tresu_1376</name>
</gene>
<evidence type="ECO:0000256" key="1">
    <source>
        <dbReference type="ARBA" id="ARBA00004651"/>
    </source>
</evidence>
<feature type="transmembrane region" description="Helical" evidence="9">
    <location>
        <begin position="47"/>
        <end position="69"/>
    </location>
</feature>
<feature type="transmembrane region" description="Helical" evidence="9">
    <location>
        <begin position="169"/>
        <end position="190"/>
    </location>
</feature>
<feature type="transmembrane region" description="Helical" evidence="9">
    <location>
        <begin position="98"/>
        <end position="123"/>
    </location>
</feature>
<keyword evidence="6 8" id="KW-1133">Transmembrane helix</keyword>
<evidence type="ECO:0000256" key="8">
    <source>
        <dbReference type="PIRNR" id="PIRNR005353"/>
    </source>
</evidence>
<dbReference type="InterPro" id="IPR026033">
    <property type="entry name" value="Azg-like_bact_archaea"/>
</dbReference>
<feature type="transmembrane region" description="Helical" evidence="9">
    <location>
        <begin position="195"/>
        <end position="215"/>
    </location>
</feature>
<dbReference type="AlphaFoldDB" id="F2NSP5"/>
<keyword evidence="4 8" id="KW-1003">Cell membrane</keyword>
<reference evidence="11" key="2">
    <citation type="submission" date="2011-04" db="EMBL/GenBank/DDBJ databases">
        <title>The complete genome of chromosome of Treponema succinifaciens DSM 2489.</title>
        <authorList>
            <person name="Lucas S."/>
            <person name="Copeland A."/>
            <person name="Lapidus A."/>
            <person name="Bruce D."/>
            <person name="Goodwin L."/>
            <person name="Pitluck S."/>
            <person name="Peters L."/>
            <person name="Kyrpides N."/>
            <person name="Mavromatis K."/>
            <person name="Ivanova N."/>
            <person name="Ovchinnikova G."/>
            <person name="Teshima H."/>
            <person name="Detter J.C."/>
            <person name="Tapia R."/>
            <person name="Han C."/>
            <person name="Land M."/>
            <person name="Hauser L."/>
            <person name="Markowitz V."/>
            <person name="Cheng J.-F."/>
            <person name="Hugenholtz P."/>
            <person name="Woyke T."/>
            <person name="Wu D."/>
            <person name="Gronow S."/>
            <person name="Wellnitz S."/>
            <person name="Brambilla E."/>
            <person name="Klenk H.-P."/>
            <person name="Eisen J.A."/>
        </authorList>
    </citation>
    <scope>NUCLEOTIDE SEQUENCE [LARGE SCALE GENOMIC DNA]</scope>
    <source>
        <strain evidence="11">ATCC 33096 / DSM 2489 / 6091</strain>
    </source>
</reference>
<protein>
    <submittedName>
        <fullName evidence="10">Xanthine/uracil/vitamin C permease</fullName>
    </submittedName>
</protein>
<keyword evidence="3 8" id="KW-0813">Transport</keyword>
<evidence type="ECO:0000256" key="5">
    <source>
        <dbReference type="ARBA" id="ARBA00022692"/>
    </source>
</evidence>
<dbReference type="HOGENOM" id="CLU_024508_0_1_12"/>
<feature type="transmembrane region" description="Helical" evidence="9">
    <location>
        <begin position="135"/>
        <end position="157"/>
    </location>
</feature>
<evidence type="ECO:0000256" key="9">
    <source>
        <dbReference type="SAM" id="Phobius"/>
    </source>
</evidence>
<dbReference type="GeneID" id="302998538"/>
<feature type="transmembrane region" description="Helical" evidence="9">
    <location>
        <begin position="416"/>
        <end position="433"/>
    </location>
</feature>
<proteinExistence type="inferred from homology"/>
<evidence type="ECO:0000313" key="10">
    <source>
        <dbReference type="EMBL" id="AEB14283.1"/>
    </source>
</evidence>
<dbReference type="KEGG" id="tsu:Tresu_1376"/>
<dbReference type="PANTHER" id="PTHR43337">
    <property type="entry name" value="XANTHINE/URACIL PERMEASE C887.17-RELATED"/>
    <property type="match status" value="1"/>
</dbReference>
<dbReference type="OrthoDB" id="9808458at2"/>
<dbReference type="RefSeq" id="WP_013701566.1">
    <property type="nucleotide sequence ID" value="NC_015385.1"/>
</dbReference>
<sequence length="434" mass="45018">MEKFFKIKEKGSTVSREVVGGITTFLAMSYILAVNPGMLGSIAGMNFGGVFTATAVSAAVATLIMAFLANMPVALASGMGLNAFFTYTVCGQMGCSPWFALTAVLLEGVLFILLSFFGVREAIINSIPGTMKKAVAVGIGLFIALIGLNNAGIVTSANGTIIGFNAIDLSHATALVAIIGLVITVVLYILKVPGAILIGIAATTVIGIPFGVTTVPDNFKPVSVPSAPFLFKFEWAGVLSLKFFGVFFTFLFTDIFDTIGTLMGVAEQGNLVDEKGNIPNVKGALLADAVGTVAGACLGTSTVTSFVESSSGVAAGARTGLASVVTAFFFLLALFFTPLFALVPSCATAPALIFVGFLMMQAVSKINFADITDGIPAFITIMVMPFGYSISKGIAFGMIAYVIAKIAGKKTKEIPVVTWILAVVFIFALAIKAI</sequence>
<organism evidence="10 11">
    <name type="scientific">Treponema succinifaciens (strain ATCC 33096 / DSM 2489 / 6091)</name>
    <dbReference type="NCBI Taxonomy" id="869209"/>
    <lineage>
        <taxon>Bacteria</taxon>
        <taxon>Pseudomonadati</taxon>
        <taxon>Spirochaetota</taxon>
        <taxon>Spirochaetia</taxon>
        <taxon>Spirochaetales</taxon>
        <taxon>Treponemataceae</taxon>
        <taxon>Treponema</taxon>
    </lineage>
</organism>
<keyword evidence="5 8" id="KW-0812">Transmembrane</keyword>
<feature type="transmembrane region" description="Helical" evidence="9">
    <location>
        <begin position="375"/>
        <end position="404"/>
    </location>
</feature>
<dbReference type="Proteomes" id="UP000006852">
    <property type="component" value="Chromosome"/>
</dbReference>
<evidence type="ECO:0000256" key="2">
    <source>
        <dbReference type="ARBA" id="ARBA00005697"/>
    </source>
</evidence>
<dbReference type="PANTHER" id="PTHR43337:SF1">
    <property type="entry name" value="XANTHINE_URACIL PERMEASE C887.17-RELATED"/>
    <property type="match status" value="1"/>
</dbReference>
<dbReference type="GO" id="GO:0005886">
    <property type="term" value="C:plasma membrane"/>
    <property type="evidence" value="ECO:0007669"/>
    <property type="project" value="UniProtKB-SubCell"/>
</dbReference>
<evidence type="ECO:0000256" key="6">
    <source>
        <dbReference type="ARBA" id="ARBA00022989"/>
    </source>
</evidence>
<feature type="transmembrane region" description="Helical" evidence="9">
    <location>
        <begin position="18"/>
        <end position="35"/>
    </location>
</feature>
<dbReference type="GO" id="GO:0005345">
    <property type="term" value="F:purine nucleobase transmembrane transporter activity"/>
    <property type="evidence" value="ECO:0007669"/>
    <property type="project" value="TreeGrafter"/>
</dbReference>
<name>F2NSP5_TRES6</name>
<dbReference type="EMBL" id="CP002631">
    <property type="protein sequence ID" value="AEB14283.1"/>
    <property type="molecule type" value="Genomic_DNA"/>
</dbReference>
<feature type="transmembrane region" description="Helical" evidence="9">
    <location>
        <begin position="342"/>
        <end position="363"/>
    </location>
</feature>
<feature type="transmembrane region" description="Helical" evidence="9">
    <location>
        <begin position="319"/>
        <end position="336"/>
    </location>
</feature>
<dbReference type="STRING" id="869209.Tresu_1376"/>
<dbReference type="PIRSF" id="PIRSF005353">
    <property type="entry name" value="PbuG"/>
    <property type="match status" value="1"/>
</dbReference>
<dbReference type="Pfam" id="PF00860">
    <property type="entry name" value="Xan_ur_permease"/>
    <property type="match status" value="1"/>
</dbReference>